<sequence>MSANISSIVFDLRSRYSVYNSTPGFMWPEILYGIYPRTFDAPQTVIVPVIEYYTNVSNDCGSSSMLYYIGDAYNCAALSIAATLAQKHNFSLDDPSVREAGENLGFKDLLSFNATGILEQIVGCASNSCGGPGMTPEQTKLLEKEYGKCGEGIGELSPESVNGGDLKVILDPLRSLCSQSFRDVEADIAGPGIIVSYMMQLVLCAWFFVFGTIIPREPSHSVFLWWVRAKRWLCNRARKRKQPPEEVRPRSLLSRLRSSRFSAALFSGIMEFQETQLFLTLALQLATMFMRVVNEELTTQMDLRAARTIVSGGAFMVLLTQTIIQRRGMHWWYTLTLSIIVGALGITLQFLIPLRKELAALPAESGCGTRTASILSLCPGGGMGLRFTSGSDQHPVFYAVATFALIADQLRHAPWMVSKLDVLRNKNDRLRVFFLKSSYVVWNLGWFVLNFLMFFALILNAIYIFQEVGDALDQMEKWTFGQVVAVLPWAPVVAKYIYYNIFGIENGVGNRIDHHYKVVRDESRPGTDQKQSDTRSLVGDEYISLQNVEGDPRRTSDPEATGWGRPSPAGEGPDGDLGSRVSRTSHL</sequence>
<evidence type="ECO:0000256" key="1">
    <source>
        <dbReference type="SAM" id="MobiDB-lite"/>
    </source>
</evidence>
<dbReference type="AlphaFoldDB" id="A0A8H6J6M7"/>
<feature type="region of interest" description="Disordered" evidence="1">
    <location>
        <begin position="521"/>
        <end position="587"/>
    </location>
</feature>
<keyword evidence="2" id="KW-0472">Membrane</keyword>
<feature type="transmembrane region" description="Helical" evidence="2">
    <location>
        <begin position="439"/>
        <end position="466"/>
    </location>
</feature>
<feature type="transmembrane region" description="Helical" evidence="2">
    <location>
        <begin position="188"/>
        <end position="214"/>
    </location>
</feature>
<proteinExistence type="predicted"/>
<dbReference type="Proteomes" id="UP000652219">
    <property type="component" value="Unassembled WGS sequence"/>
</dbReference>
<keyword evidence="4" id="KW-1185">Reference proteome</keyword>
<feature type="transmembrane region" description="Helical" evidence="2">
    <location>
        <begin position="305"/>
        <end position="324"/>
    </location>
</feature>
<accession>A0A8H6J6M7</accession>
<protein>
    <submittedName>
        <fullName evidence="3">Uncharacterized protein</fullName>
    </submittedName>
</protein>
<keyword evidence="2" id="KW-0812">Transmembrane</keyword>
<keyword evidence="2" id="KW-1133">Transmembrane helix</keyword>
<name>A0A8H6J6M7_9PEZI</name>
<organism evidence="3 4">
    <name type="scientific">Colletotrichum sojae</name>
    <dbReference type="NCBI Taxonomy" id="2175907"/>
    <lineage>
        <taxon>Eukaryota</taxon>
        <taxon>Fungi</taxon>
        <taxon>Dikarya</taxon>
        <taxon>Ascomycota</taxon>
        <taxon>Pezizomycotina</taxon>
        <taxon>Sordariomycetes</taxon>
        <taxon>Hypocreomycetidae</taxon>
        <taxon>Glomerellales</taxon>
        <taxon>Glomerellaceae</taxon>
        <taxon>Colletotrichum</taxon>
        <taxon>Colletotrichum orchidearum species complex</taxon>
    </lineage>
</organism>
<gene>
    <name evidence="3" type="ORF">CSOJ01_08109</name>
</gene>
<evidence type="ECO:0000313" key="3">
    <source>
        <dbReference type="EMBL" id="KAF6807520.1"/>
    </source>
</evidence>
<comment type="caution">
    <text evidence="3">The sequence shown here is derived from an EMBL/GenBank/DDBJ whole genome shotgun (WGS) entry which is preliminary data.</text>
</comment>
<dbReference type="EMBL" id="WIGN01000135">
    <property type="protein sequence ID" value="KAF6807520.1"/>
    <property type="molecule type" value="Genomic_DNA"/>
</dbReference>
<feature type="transmembrane region" description="Helical" evidence="2">
    <location>
        <begin position="330"/>
        <end position="352"/>
    </location>
</feature>
<feature type="transmembrane region" description="Helical" evidence="2">
    <location>
        <begin position="478"/>
        <end position="498"/>
    </location>
</feature>
<reference evidence="3 4" key="1">
    <citation type="journal article" date="2020" name="Phytopathology">
        <title>Genome Sequence Resources of Colletotrichum truncatum, C. plurivorum, C. musicola, and C. sojae: Four Species Pathogenic to Soybean (Glycine max).</title>
        <authorList>
            <person name="Rogerio F."/>
            <person name="Boufleur T.R."/>
            <person name="Ciampi-Guillardi M."/>
            <person name="Sukno S.A."/>
            <person name="Thon M.R."/>
            <person name="Massola Junior N.S."/>
            <person name="Baroncelli R."/>
        </authorList>
    </citation>
    <scope>NUCLEOTIDE SEQUENCE [LARGE SCALE GENOMIC DNA]</scope>
    <source>
        <strain evidence="3 4">LFN0009</strain>
    </source>
</reference>
<evidence type="ECO:0000256" key="2">
    <source>
        <dbReference type="SAM" id="Phobius"/>
    </source>
</evidence>
<evidence type="ECO:0000313" key="4">
    <source>
        <dbReference type="Proteomes" id="UP000652219"/>
    </source>
</evidence>
<feature type="compositionally biased region" description="Basic and acidic residues" evidence="1">
    <location>
        <begin position="521"/>
        <end position="533"/>
    </location>
</feature>